<reference evidence="1" key="1">
    <citation type="submission" date="2023-06" db="EMBL/GenBank/DDBJ databases">
        <title>Genome-scale phylogeny and comparative genomics of the fungal order Sordariales.</title>
        <authorList>
            <consortium name="Lawrence Berkeley National Laboratory"/>
            <person name="Hensen N."/>
            <person name="Bonometti L."/>
            <person name="Westerberg I."/>
            <person name="Brannstrom I.O."/>
            <person name="Guillou S."/>
            <person name="Cros-Aarteil S."/>
            <person name="Calhoun S."/>
            <person name="Haridas S."/>
            <person name="Kuo A."/>
            <person name="Mondo S."/>
            <person name="Pangilinan J."/>
            <person name="Riley R."/>
            <person name="Labutti K."/>
            <person name="Andreopoulos B."/>
            <person name="Lipzen A."/>
            <person name="Chen C."/>
            <person name="Yanf M."/>
            <person name="Daum C."/>
            <person name="Ng V."/>
            <person name="Clum A."/>
            <person name="Steindorff A."/>
            <person name="Ohm R."/>
            <person name="Martin F."/>
            <person name="Silar P."/>
            <person name="Natvig D."/>
            <person name="Lalanne C."/>
            <person name="Gautier V."/>
            <person name="Ament-Velasquez S.L."/>
            <person name="Kruys A."/>
            <person name="Hutchinson M.I."/>
            <person name="Powell A.J."/>
            <person name="Barry K."/>
            <person name="Miller A.N."/>
            <person name="Grigoriev I.V."/>
            <person name="Debuchy R."/>
            <person name="Gladieux P."/>
            <person name="Thoren M.H."/>
            <person name="Johannesson H."/>
        </authorList>
    </citation>
    <scope>NUCLEOTIDE SEQUENCE</scope>
    <source>
        <strain evidence="1">SMH4607-1</strain>
    </source>
</reference>
<gene>
    <name evidence="1" type="ORF">B0H67DRAFT_477637</name>
</gene>
<protein>
    <submittedName>
        <fullName evidence="1">Glycosyl transferase</fullName>
    </submittedName>
</protein>
<dbReference type="Gene3D" id="3.90.550.20">
    <property type="match status" value="1"/>
</dbReference>
<name>A0AA40B8J4_9PEZI</name>
<dbReference type="GO" id="GO:0016740">
    <property type="term" value="F:transferase activity"/>
    <property type="evidence" value="ECO:0007669"/>
    <property type="project" value="UniProtKB-KW"/>
</dbReference>
<dbReference type="SUPFAM" id="SSF53448">
    <property type="entry name" value="Nucleotide-diphospho-sugar transferases"/>
    <property type="match status" value="1"/>
</dbReference>
<dbReference type="PANTHER" id="PTHR46830">
    <property type="entry name" value="TRANSFERASE, PUTATIVE-RELATED"/>
    <property type="match status" value="1"/>
</dbReference>
<evidence type="ECO:0000313" key="2">
    <source>
        <dbReference type="Proteomes" id="UP001172102"/>
    </source>
</evidence>
<keyword evidence="2" id="KW-1185">Reference proteome</keyword>
<organism evidence="1 2">
    <name type="scientific">Lasiosphaeris hirsuta</name>
    <dbReference type="NCBI Taxonomy" id="260670"/>
    <lineage>
        <taxon>Eukaryota</taxon>
        <taxon>Fungi</taxon>
        <taxon>Dikarya</taxon>
        <taxon>Ascomycota</taxon>
        <taxon>Pezizomycotina</taxon>
        <taxon>Sordariomycetes</taxon>
        <taxon>Sordariomycetidae</taxon>
        <taxon>Sordariales</taxon>
        <taxon>Lasiosphaeriaceae</taxon>
        <taxon>Lasiosphaeris</taxon>
    </lineage>
</organism>
<comment type="caution">
    <text evidence="1">The sequence shown here is derived from an EMBL/GenBank/DDBJ whole genome shotgun (WGS) entry which is preliminary data.</text>
</comment>
<dbReference type="EMBL" id="JAUKUA010000001">
    <property type="protein sequence ID" value="KAK0729488.1"/>
    <property type="molecule type" value="Genomic_DNA"/>
</dbReference>
<dbReference type="PANTHER" id="PTHR46830:SF2">
    <property type="entry name" value="ALPHA-1,4-N-ACETYLGLUCOSAMINYLTRANSFERASE"/>
    <property type="match status" value="1"/>
</dbReference>
<dbReference type="Proteomes" id="UP001172102">
    <property type="component" value="Unassembled WGS sequence"/>
</dbReference>
<evidence type="ECO:0000313" key="1">
    <source>
        <dbReference type="EMBL" id="KAK0729488.1"/>
    </source>
</evidence>
<keyword evidence="1" id="KW-0808">Transferase</keyword>
<proteinExistence type="predicted"/>
<accession>A0AA40B8J4</accession>
<dbReference type="AlphaFoldDB" id="A0AA40B8J4"/>
<dbReference type="InterPro" id="IPR029044">
    <property type="entry name" value="Nucleotide-diphossugar_trans"/>
</dbReference>
<sequence>MSSGIVFSKRSIPQRLLLTSAILLTVALIVLSQKYLGILDLFDRVELATSSHHKPSALSQQAQPAVTNHIPNQVHYVYVLKDGVTDFSFEFKHYLSVYASWLYLRPDIIYLHTNAPDTAIAHARSGAGGKWNRLLFAMPHIRVNHVTAPTAAENGRPITILEHQTDFLRQEAVRGLGGVYLDFDAHALRSLDPLRASGFAVVLGRQHGGEVNAGVLLGRAGARALALWRDEMHRVYDGASWSGHVNGVLSRLCPRLMRIPGEVLVLEQDALQPGSWLVEDNLALFGIHDETRSNLEGVGQGGALPEFEEALMDRWEHPERFPPWERDYSSTYVLHAFDPKRNGNPVPGFEHITPRYVLDRQSNFARAVYPVAKHMYDAGLVEIDDPYHGNVDGHENPGKRQP</sequence>